<feature type="binding site" evidence="7">
    <location>
        <begin position="85"/>
        <end position="86"/>
    </location>
    <ligand>
        <name>substrate</name>
    </ligand>
</feature>
<dbReference type="HAMAP" id="MF_00258">
    <property type="entry name" value="Glu_racemase"/>
    <property type="match status" value="1"/>
</dbReference>
<evidence type="ECO:0000313" key="9">
    <source>
        <dbReference type="Proteomes" id="UP001589688"/>
    </source>
</evidence>
<keyword evidence="5 7" id="KW-0413">Isomerase</keyword>
<dbReference type="SUPFAM" id="SSF53681">
    <property type="entry name" value="Aspartate/glutamate racemase"/>
    <property type="match status" value="2"/>
</dbReference>
<dbReference type="InterPro" id="IPR015942">
    <property type="entry name" value="Asp/Glu/hydantoin_racemase"/>
</dbReference>
<dbReference type="InterPro" id="IPR033134">
    <property type="entry name" value="Asp/Glu_racemase_AS_2"/>
</dbReference>
<keyword evidence="6 7" id="KW-0961">Cell wall biogenesis/degradation</keyword>
<comment type="pathway">
    <text evidence="7">Cell wall biogenesis; peptidoglycan biosynthesis.</text>
</comment>
<evidence type="ECO:0000256" key="7">
    <source>
        <dbReference type="HAMAP-Rule" id="MF_00258"/>
    </source>
</evidence>
<proteinExistence type="inferred from homology"/>
<dbReference type="PROSITE" id="PS00923">
    <property type="entry name" value="ASP_GLU_RACEMASE_1"/>
    <property type="match status" value="1"/>
</dbReference>
<feature type="binding site" evidence="7">
    <location>
        <begin position="204"/>
        <end position="205"/>
    </location>
    <ligand>
        <name>substrate</name>
    </ligand>
</feature>
<keyword evidence="3 7" id="KW-0133">Cell shape</keyword>
<comment type="function">
    <text evidence="7">Provides the (R)-glutamate required for cell wall biosynthesis.</text>
</comment>
<feature type="binding site" evidence="7">
    <location>
        <begin position="53"/>
        <end position="54"/>
    </location>
    <ligand>
        <name>substrate</name>
    </ligand>
</feature>
<evidence type="ECO:0000256" key="2">
    <source>
        <dbReference type="ARBA" id="ARBA00013090"/>
    </source>
</evidence>
<comment type="caution">
    <text evidence="8">The sequence shown here is derived from an EMBL/GenBank/DDBJ whole genome shotgun (WGS) entry which is preliminary data.</text>
</comment>
<dbReference type="PANTHER" id="PTHR21198">
    <property type="entry name" value="GLUTAMATE RACEMASE"/>
    <property type="match status" value="1"/>
</dbReference>
<keyword evidence="9" id="KW-1185">Reference proteome</keyword>
<keyword evidence="4 7" id="KW-0573">Peptidoglycan synthesis</keyword>
<sequence>MDSSSLSILPPSEGTSIGVFDSGYGGLTILHGIRQLLPQYDYVYLGDNARAPYGPRSFDVVYEFTRQAVRKLFEMGCRLVILGCNTASAKALRSIQQNDLPHWDPSRRVLGIIRPTAEVIGKLTRNNHVGLLATEGTVRSHSYALEIAKLWPDIQVTGQACPFWVPLVEYNEADSPGADYFVKKRLDQLMVKDPDIDTIILGCTHFPLLMPKILKYVHDGIRLVPQGEYVADSLKNYLHRHADMESRLSKGHSVRYFTTESPQRFKESASVFLREKIDVEHIELGNRE</sequence>
<evidence type="ECO:0000256" key="4">
    <source>
        <dbReference type="ARBA" id="ARBA00022984"/>
    </source>
</evidence>
<accession>A0ABV5ZN68</accession>
<name>A0ABV5ZN68_9BACT</name>
<evidence type="ECO:0000256" key="6">
    <source>
        <dbReference type="ARBA" id="ARBA00023316"/>
    </source>
</evidence>
<evidence type="ECO:0000256" key="5">
    <source>
        <dbReference type="ARBA" id="ARBA00023235"/>
    </source>
</evidence>
<feature type="active site" description="Proton donor/acceptor" evidence="7">
    <location>
        <position position="203"/>
    </location>
</feature>
<dbReference type="GO" id="GO:0008881">
    <property type="term" value="F:glutamate racemase activity"/>
    <property type="evidence" value="ECO:0007669"/>
    <property type="project" value="UniProtKB-EC"/>
</dbReference>
<evidence type="ECO:0000313" key="8">
    <source>
        <dbReference type="EMBL" id="MFB9898370.1"/>
    </source>
</evidence>
<evidence type="ECO:0000256" key="3">
    <source>
        <dbReference type="ARBA" id="ARBA00022960"/>
    </source>
</evidence>
<dbReference type="InterPro" id="IPR018187">
    <property type="entry name" value="Asp/Glu_racemase_AS_1"/>
</dbReference>
<dbReference type="Gene3D" id="3.40.50.1860">
    <property type="match status" value="2"/>
</dbReference>
<comment type="similarity">
    <text evidence="7">Belongs to the aspartate/glutamate racemases family.</text>
</comment>
<dbReference type="InterPro" id="IPR001920">
    <property type="entry name" value="Asp/Glu_race"/>
</dbReference>
<comment type="catalytic activity">
    <reaction evidence="1 7">
        <text>L-glutamate = D-glutamate</text>
        <dbReference type="Rhea" id="RHEA:12813"/>
        <dbReference type="ChEBI" id="CHEBI:29985"/>
        <dbReference type="ChEBI" id="CHEBI:29986"/>
        <dbReference type="EC" id="5.1.1.3"/>
    </reaction>
</comment>
<dbReference type="InterPro" id="IPR004391">
    <property type="entry name" value="Glu_race"/>
</dbReference>
<dbReference type="EMBL" id="JBHLZF010000002">
    <property type="protein sequence ID" value="MFB9898370.1"/>
    <property type="molecule type" value="Genomic_DNA"/>
</dbReference>
<dbReference type="Pfam" id="PF01177">
    <property type="entry name" value="Asp_Glu_race"/>
    <property type="match status" value="1"/>
</dbReference>
<organism evidence="8 9">
    <name type="scientific">Hallella seregens ATCC 51272</name>
    <dbReference type="NCBI Taxonomy" id="1336250"/>
    <lineage>
        <taxon>Bacteria</taxon>
        <taxon>Pseudomonadati</taxon>
        <taxon>Bacteroidota</taxon>
        <taxon>Bacteroidia</taxon>
        <taxon>Bacteroidales</taxon>
        <taxon>Prevotellaceae</taxon>
        <taxon>Hallella</taxon>
    </lineage>
</organism>
<dbReference type="RefSeq" id="WP_044249427.1">
    <property type="nucleotide sequence ID" value="NZ_JBHLZF010000002.1"/>
</dbReference>
<protein>
    <recommendedName>
        <fullName evidence="2 7">Glutamate racemase</fullName>
        <ecNumber evidence="2 7">5.1.1.3</ecNumber>
    </recommendedName>
</protein>
<evidence type="ECO:0000256" key="1">
    <source>
        <dbReference type="ARBA" id="ARBA00001602"/>
    </source>
</evidence>
<dbReference type="PROSITE" id="PS00924">
    <property type="entry name" value="ASP_GLU_RACEMASE_2"/>
    <property type="match status" value="1"/>
</dbReference>
<feature type="binding site" evidence="7">
    <location>
        <begin position="21"/>
        <end position="22"/>
    </location>
    <ligand>
        <name>substrate</name>
    </ligand>
</feature>
<dbReference type="NCBIfam" id="TIGR00067">
    <property type="entry name" value="glut_race"/>
    <property type="match status" value="1"/>
</dbReference>
<dbReference type="EC" id="5.1.1.3" evidence="2 7"/>
<reference evidence="8 9" key="1">
    <citation type="submission" date="2024-09" db="EMBL/GenBank/DDBJ databases">
        <authorList>
            <person name="Sun Q."/>
            <person name="Mori K."/>
        </authorList>
    </citation>
    <scope>NUCLEOTIDE SEQUENCE [LARGE SCALE GENOMIC DNA]</scope>
    <source>
        <strain evidence="8 9">ATCC 51272</strain>
    </source>
</reference>
<gene>
    <name evidence="7 8" type="primary">murI</name>
    <name evidence="8" type="ORF">ACFFK8_11335</name>
</gene>
<dbReference type="Proteomes" id="UP001589688">
    <property type="component" value="Unassembled WGS sequence"/>
</dbReference>
<dbReference type="PANTHER" id="PTHR21198:SF2">
    <property type="entry name" value="GLUTAMATE RACEMASE"/>
    <property type="match status" value="1"/>
</dbReference>
<feature type="active site" description="Proton donor/acceptor" evidence="7">
    <location>
        <position position="84"/>
    </location>
</feature>